<dbReference type="Pfam" id="PF00067">
    <property type="entry name" value="p450"/>
    <property type="match status" value="1"/>
</dbReference>
<dbReference type="PRINTS" id="PR00359">
    <property type="entry name" value="BP450"/>
</dbReference>
<keyword evidence="2" id="KW-0408">Iron</keyword>
<keyword evidence="5" id="KW-1185">Reference proteome</keyword>
<comment type="similarity">
    <text evidence="1 2">Belongs to the cytochrome P450 family.</text>
</comment>
<dbReference type="InterPro" id="IPR017972">
    <property type="entry name" value="Cyt_P450_CS"/>
</dbReference>
<accession>A0A1G6ZKI1</accession>
<feature type="region of interest" description="Disordered" evidence="3">
    <location>
        <begin position="349"/>
        <end position="371"/>
    </location>
</feature>
<dbReference type="GO" id="GO:0005506">
    <property type="term" value="F:iron ion binding"/>
    <property type="evidence" value="ECO:0007669"/>
    <property type="project" value="InterPro"/>
</dbReference>
<name>A0A1G6ZKI1_9ACTN</name>
<dbReference type="GO" id="GO:0004497">
    <property type="term" value="F:monooxygenase activity"/>
    <property type="evidence" value="ECO:0007669"/>
    <property type="project" value="UniProtKB-KW"/>
</dbReference>
<dbReference type="RefSeq" id="WP_143014975.1">
    <property type="nucleotide sequence ID" value="NZ_FNAD01000011.1"/>
</dbReference>
<keyword evidence="2" id="KW-0479">Metal-binding</keyword>
<dbReference type="InterPro" id="IPR036396">
    <property type="entry name" value="Cyt_P450_sf"/>
</dbReference>
<dbReference type="AlphaFoldDB" id="A0A1G6ZKI1"/>
<dbReference type="PROSITE" id="PS00086">
    <property type="entry name" value="CYTOCHROME_P450"/>
    <property type="match status" value="1"/>
</dbReference>
<evidence type="ECO:0000256" key="2">
    <source>
        <dbReference type="RuleBase" id="RU000461"/>
    </source>
</evidence>
<keyword evidence="2" id="KW-0349">Heme</keyword>
<dbReference type="PANTHER" id="PTHR46696">
    <property type="entry name" value="P450, PUTATIVE (EUROFUNG)-RELATED"/>
    <property type="match status" value="1"/>
</dbReference>
<dbReference type="InterPro" id="IPR002397">
    <property type="entry name" value="Cyt_P450_B"/>
</dbReference>
<dbReference type="InterPro" id="IPR001128">
    <property type="entry name" value="Cyt_P450"/>
</dbReference>
<dbReference type="SUPFAM" id="SSF48264">
    <property type="entry name" value="Cytochrome P450"/>
    <property type="match status" value="1"/>
</dbReference>
<dbReference type="GO" id="GO:0020037">
    <property type="term" value="F:heme binding"/>
    <property type="evidence" value="ECO:0007669"/>
    <property type="project" value="InterPro"/>
</dbReference>
<evidence type="ECO:0000256" key="1">
    <source>
        <dbReference type="ARBA" id="ARBA00010617"/>
    </source>
</evidence>
<dbReference type="STRING" id="58114.SAMN05216270_11150"/>
<proteinExistence type="inferred from homology"/>
<dbReference type="CDD" id="cd11036">
    <property type="entry name" value="AknT-like"/>
    <property type="match status" value="1"/>
</dbReference>
<organism evidence="4 5">
    <name type="scientific">Glycomyces harbinensis</name>
    <dbReference type="NCBI Taxonomy" id="58114"/>
    <lineage>
        <taxon>Bacteria</taxon>
        <taxon>Bacillati</taxon>
        <taxon>Actinomycetota</taxon>
        <taxon>Actinomycetes</taxon>
        <taxon>Glycomycetales</taxon>
        <taxon>Glycomycetaceae</taxon>
        <taxon>Glycomyces</taxon>
    </lineage>
</organism>
<dbReference type="OrthoDB" id="5006855at2"/>
<dbReference type="EMBL" id="FNAD01000011">
    <property type="protein sequence ID" value="SDE02913.1"/>
    <property type="molecule type" value="Genomic_DNA"/>
</dbReference>
<evidence type="ECO:0000256" key="3">
    <source>
        <dbReference type="SAM" id="MobiDB-lite"/>
    </source>
</evidence>
<protein>
    <submittedName>
        <fullName evidence="4">Cytochrome P450</fullName>
    </submittedName>
</protein>
<dbReference type="PANTHER" id="PTHR46696:SF1">
    <property type="entry name" value="CYTOCHROME P450 YJIB-RELATED"/>
    <property type="match status" value="1"/>
</dbReference>
<evidence type="ECO:0000313" key="4">
    <source>
        <dbReference type="EMBL" id="SDE02913.1"/>
    </source>
</evidence>
<dbReference type="Gene3D" id="1.10.630.10">
    <property type="entry name" value="Cytochrome P450"/>
    <property type="match status" value="1"/>
</dbReference>
<gene>
    <name evidence="4" type="ORF">SAMN05216270_11150</name>
</gene>
<dbReference type="GO" id="GO:0016705">
    <property type="term" value="F:oxidoreductase activity, acting on paired donors, with incorporation or reduction of molecular oxygen"/>
    <property type="evidence" value="ECO:0007669"/>
    <property type="project" value="InterPro"/>
</dbReference>
<reference evidence="5" key="1">
    <citation type="submission" date="2016-10" db="EMBL/GenBank/DDBJ databases">
        <authorList>
            <person name="Varghese N."/>
            <person name="Submissions S."/>
        </authorList>
    </citation>
    <scope>NUCLEOTIDE SEQUENCE [LARGE SCALE GENOMIC DNA]</scope>
    <source>
        <strain evidence="5">CGMCC 4.3516</strain>
    </source>
</reference>
<keyword evidence="2" id="KW-0503">Monooxygenase</keyword>
<evidence type="ECO:0000313" key="5">
    <source>
        <dbReference type="Proteomes" id="UP000198949"/>
    </source>
</evidence>
<sequence length="371" mass="38510">MTTPLSAIQHDDPYPYYAGLTAERPFAFDAEIGAWAAAGAEAVQAAFDAPGLRVRPSGNEVPAPIADTAAGEVFGQLVRMRDDAAAAELKSALVTVLSKTAPEAVAEAARIAAREALERGLDYRELAFGVPVAAVASLSGVPAADVRRSVALTAAFVRCIPASATADDHAAASDAAAELQPLLARAAEGDGLAARLAETAAAHRVPRRTALANAVGVLSQTYDATAGLVGATLLALGRHERGDDLRAFVEEVARHDAPIQNTRRFAHEPWTHAGQTVDTGQTVLLVLAAANRDPAVNPDPHDFDPARPQPVSFTFGSGRHGCPGRAVAVEIAAAIVAEAEAAGWTPRDLPQRHRYLPSPNARIPVLEGSGA</sequence>
<keyword evidence="2" id="KW-0560">Oxidoreductase</keyword>
<dbReference type="Proteomes" id="UP000198949">
    <property type="component" value="Unassembled WGS sequence"/>
</dbReference>